<sequence>MTTISEEQVPAGSLLSARLELAEMSAADVDALIVGVRCPSWAEDFPQAVDEDAATQYFQAGLLGPRAGIFGARLIRERGGAVIGTIGFLGAPVDGAVEVTYNIVPSRRGGGYATEALIALSRFALAQPGVERVTAYTDEQNDASMSLLLTAGFMPVESSGPDLAFVLHHRTQLPDAEG</sequence>
<protein>
    <submittedName>
        <fullName evidence="2">GNAT family N-acetyltransferase</fullName>
    </submittedName>
</protein>
<proteinExistence type="predicted"/>
<dbReference type="PANTHER" id="PTHR43441:SF6">
    <property type="entry name" value="N-ACETYLTRANSFERASE DOMAIN-CONTAINING PROTEIN"/>
    <property type="match status" value="1"/>
</dbReference>
<reference evidence="2 3" key="1">
    <citation type="submission" date="2020-08" db="EMBL/GenBank/DDBJ databases">
        <title>A Genomic Blueprint of the Chicken Gut Microbiome.</title>
        <authorList>
            <person name="Gilroy R."/>
            <person name="Ravi A."/>
            <person name="Getino M."/>
            <person name="Pursley I."/>
            <person name="Horton D.L."/>
            <person name="Alikhan N.-F."/>
            <person name="Baker D."/>
            <person name="Gharbi K."/>
            <person name="Hall N."/>
            <person name="Watson M."/>
            <person name="Adriaenssens E.M."/>
            <person name="Foster-Nyarko E."/>
            <person name="Jarju S."/>
            <person name="Secka A."/>
            <person name="Antonio M."/>
            <person name="Oren A."/>
            <person name="Chaudhuri R."/>
            <person name="La Ragione R.M."/>
            <person name="Hildebrand F."/>
            <person name="Pallen M.J."/>
        </authorList>
    </citation>
    <scope>NUCLEOTIDE SEQUENCE [LARGE SCALE GENOMIC DNA]</scope>
    <source>
        <strain evidence="2 3">Sa2CUA1</strain>
    </source>
</reference>
<dbReference type="PROSITE" id="PS51186">
    <property type="entry name" value="GNAT"/>
    <property type="match status" value="1"/>
</dbReference>
<dbReference type="EMBL" id="JACSQD010000002">
    <property type="protein sequence ID" value="MBD7995061.1"/>
    <property type="molecule type" value="Genomic_DNA"/>
</dbReference>
<evidence type="ECO:0000313" key="3">
    <source>
        <dbReference type="Proteomes" id="UP000609874"/>
    </source>
</evidence>
<dbReference type="RefSeq" id="WP_191807384.1">
    <property type="nucleotide sequence ID" value="NZ_JACSQD010000002.1"/>
</dbReference>
<accession>A0ABR8US33</accession>
<dbReference type="Pfam" id="PF13302">
    <property type="entry name" value="Acetyltransf_3"/>
    <property type="match status" value="1"/>
</dbReference>
<gene>
    <name evidence="2" type="ORF">H9639_07105</name>
</gene>
<dbReference type="Gene3D" id="3.40.630.30">
    <property type="match status" value="1"/>
</dbReference>
<evidence type="ECO:0000313" key="2">
    <source>
        <dbReference type="EMBL" id="MBD7995061.1"/>
    </source>
</evidence>
<dbReference type="InterPro" id="IPR051908">
    <property type="entry name" value="Ribosomal_N-acetyltransferase"/>
</dbReference>
<feature type="domain" description="N-acetyltransferase" evidence="1">
    <location>
        <begin position="19"/>
        <end position="172"/>
    </location>
</feature>
<dbReference type="SUPFAM" id="SSF55729">
    <property type="entry name" value="Acyl-CoA N-acyltransferases (Nat)"/>
    <property type="match status" value="1"/>
</dbReference>
<dbReference type="InterPro" id="IPR016181">
    <property type="entry name" value="Acyl_CoA_acyltransferase"/>
</dbReference>
<name>A0ABR8US33_9MICC</name>
<organism evidence="2 3">
    <name type="scientific">Arthrobacter gallicola</name>
    <dbReference type="NCBI Taxonomy" id="2762225"/>
    <lineage>
        <taxon>Bacteria</taxon>
        <taxon>Bacillati</taxon>
        <taxon>Actinomycetota</taxon>
        <taxon>Actinomycetes</taxon>
        <taxon>Micrococcales</taxon>
        <taxon>Micrococcaceae</taxon>
        <taxon>Arthrobacter</taxon>
    </lineage>
</organism>
<keyword evidence="3" id="KW-1185">Reference proteome</keyword>
<dbReference type="InterPro" id="IPR000182">
    <property type="entry name" value="GNAT_dom"/>
</dbReference>
<comment type="caution">
    <text evidence="2">The sequence shown here is derived from an EMBL/GenBank/DDBJ whole genome shotgun (WGS) entry which is preliminary data.</text>
</comment>
<evidence type="ECO:0000259" key="1">
    <source>
        <dbReference type="PROSITE" id="PS51186"/>
    </source>
</evidence>
<dbReference type="Proteomes" id="UP000609874">
    <property type="component" value="Unassembled WGS sequence"/>
</dbReference>
<dbReference type="PANTHER" id="PTHR43441">
    <property type="entry name" value="RIBOSOMAL-PROTEIN-SERINE ACETYLTRANSFERASE"/>
    <property type="match status" value="1"/>
</dbReference>